<gene>
    <name evidence="1" type="ORF">BJ138DRAFT_60096</name>
</gene>
<evidence type="ECO:0000313" key="1">
    <source>
        <dbReference type="EMBL" id="KAH7915578.1"/>
    </source>
</evidence>
<organism evidence="1 2">
    <name type="scientific">Hygrophoropsis aurantiaca</name>
    <dbReference type="NCBI Taxonomy" id="72124"/>
    <lineage>
        <taxon>Eukaryota</taxon>
        <taxon>Fungi</taxon>
        <taxon>Dikarya</taxon>
        <taxon>Basidiomycota</taxon>
        <taxon>Agaricomycotina</taxon>
        <taxon>Agaricomycetes</taxon>
        <taxon>Agaricomycetidae</taxon>
        <taxon>Boletales</taxon>
        <taxon>Coniophorineae</taxon>
        <taxon>Hygrophoropsidaceae</taxon>
        <taxon>Hygrophoropsis</taxon>
    </lineage>
</organism>
<proteinExistence type="predicted"/>
<evidence type="ECO:0000313" key="2">
    <source>
        <dbReference type="Proteomes" id="UP000790377"/>
    </source>
</evidence>
<keyword evidence="2" id="KW-1185">Reference proteome</keyword>
<dbReference type="Proteomes" id="UP000790377">
    <property type="component" value="Unassembled WGS sequence"/>
</dbReference>
<reference evidence="1" key="1">
    <citation type="journal article" date="2021" name="New Phytol.">
        <title>Evolutionary innovations through gain and loss of genes in the ectomycorrhizal Boletales.</title>
        <authorList>
            <person name="Wu G."/>
            <person name="Miyauchi S."/>
            <person name="Morin E."/>
            <person name="Kuo A."/>
            <person name="Drula E."/>
            <person name="Varga T."/>
            <person name="Kohler A."/>
            <person name="Feng B."/>
            <person name="Cao Y."/>
            <person name="Lipzen A."/>
            <person name="Daum C."/>
            <person name="Hundley H."/>
            <person name="Pangilinan J."/>
            <person name="Johnson J."/>
            <person name="Barry K."/>
            <person name="LaButti K."/>
            <person name="Ng V."/>
            <person name="Ahrendt S."/>
            <person name="Min B."/>
            <person name="Choi I.G."/>
            <person name="Park H."/>
            <person name="Plett J.M."/>
            <person name="Magnuson J."/>
            <person name="Spatafora J.W."/>
            <person name="Nagy L.G."/>
            <person name="Henrissat B."/>
            <person name="Grigoriev I.V."/>
            <person name="Yang Z.L."/>
            <person name="Xu J."/>
            <person name="Martin F.M."/>
        </authorList>
    </citation>
    <scope>NUCLEOTIDE SEQUENCE</scope>
    <source>
        <strain evidence="1">ATCC 28755</strain>
    </source>
</reference>
<protein>
    <submittedName>
        <fullName evidence="1">MFS general substrate transporter</fullName>
    </submittedName>
</protein>
<dbReference type="EMBL" id="MU267599">
    <property type="protein sequence ID" value="KAH7915578.1"/>
    <property type="molecule type" value="Genomic_DNA"/>
</dbReference>
<name>A0ACB8ARC9_9AGAM</name>
<accession>A0ACB8ARC9</accession>
<comment type="caution">
    <text evidence="1">The sequence shown here is derived from an EMBL/GenBank/DDBJ whole genome shotgun (WGS) entry which is preliminary data.</text>
</comment>
<sequence>MASTPEGGVTLNDSNVALSKTSSDAIGAVELGPVKSTPPPGPPQFPEGGLQGWLTVFGGAMVLFCTFGAVQSFGVYEDYYTLVWLKGYTTSDISWIGSVQTFLLFAGGLPAGKLFDEGYFHHCIGAGSLIYLFSVFMLSLCKQHQYYQIFLAQGIGMGLGMGLLFLPAISVTSHYFRLRRTVAMGVVLSGSSLGAVIYPIMLNNLFNGKAGFGWGVRAAAFMDLGLLLTANLIMKTRLPSRKNRPNAKPVEIKSILSDFGYWLCIIGAALTFWGLFVPFFYLQLFTKVHGVSSTLSFYAIPIMNASSLFGRTIPNFLADFVGPFNVMIPCTVISGGLMFLMFAATDLNGTVAFGILYGFFSGAFVSIITPAAASFSRDLNEIGIRIGITSFIIGFALLTGTPIAGALVAYDGEYVWYRPLVFATVVVLAGAAFLAASRHYLAQRKGTQIV</sequence>